<dbReference type="EMBL" id="BAABEZ010000022">
    <property type="protein sequence ID" value="GAA4454051.1"/>
    <property type="molecule type" value="Genomic_DNA"/>
</dbReference>
<sequence length="141" mass="16018">MKFSIKISLFLIGSFFFCSCKKETPIITQESRVTHSWKLRFQGSDINNNGAFDQNEKNMVSDSAAFSYQFKSGGTGFRVGNNSSFIDTLTWYFVGDNGMHINLKSQGIEQSLDYLYEVGTDEITLTDTAQKPAFFRNFILQ</sequence>
<gene>
    <name evidence="1" type="ORF">GCM10023092_15400</name>
</gene>
<dbReference type="RefSeq" id="WP_344824917.1">
    <property type="nucleotide sequence ID" value="NZ_BAABEZ010000022.1"/>
</dbReference>
<dbReference type="PROSITE" id="PS51257">
    <property type="entry name" value="PROKAR_LIPOPROTEIN"/>
    <property type="match status" value="1"/>
</dbReference>
<evidence type="ECO:0008006" key="3">
    <source>
        <dbReference type="Google" id="ProtNLM"/>
    </source>
</evidence>
<evidence type="ECO:0000313" key="2">
    <source>
        <dbReference type="Proteomes" id="UP001501410"/>
    </source>
</evidence>
<protein>
    <recommendedName>
        <fullName evidence="3">Lipocalin-like domain-containing protein</fullName>
    </recommendedName>
</protein>
<proteinExistence type="predicted"/>
<accession>A0ABP8MRZ2</accession>
<dbReference type="Proteomes" id="UP001501410">
    <property type="component" value="Unassembled WGS sequence"/>
</dbReference>
<evidence type="ECO:0000313" key="1">
    <source>
        <dbReference type="EMBL" id="GAA4454051.1"/>
    </source>
</evidence>
<keyword evidence="2" id="KW-1185">Reference proteome</keyword>
<name>A0ABP8MRZ2_9BACT</name>
<organism evidence="1 2">
    <name type="scientific">Rurimicrobium arvi</name>
    <dbReference type="NCBI Taxonomy" id="2049916"/>
    <lineage>
        <taxon>Bacteria</taxon>
        <taxon>Pseudomonadati</taxon>
        <taxon>Bacteroidota</taxon>
        <taxon>Chitinophagia</taxon>
        <taxon>Chitinophagales</taxon>
        <taxon>Chitinophagaceae</taxon>
        <taxon>Rurimicrobium</taxon>
    </lineage>
</organism>
<reference evidence="2" key="1">
    <citation type="journal article" date="2019" name="Int. J. Syst. Evol. Microbiol.">
        <title>The Global Catalogue of Microorganisms (GCM) 10K type strain sequencing project: providing services to taxonomists for standard genome sequencing and annotation.</title>
        <authorList>
            <consortium name="The Broad Institute Genomics Platform"/>
            <consortium name="The Broad Institute Genome Sequencing Center for Infectious Disease"/>
            <person name="Wu L."/>
            <person name="Ma J."/>
        </authorList>
    </citation>
    <scope>NUCLEOTIDE SEQUENCE [LARGE SCALE GENOMIC DNA]</scope>
    <source>
        <strain evidence="2">JCM 31921</strain>
    </source>
</reference>
<comment type="caution">
    <text evidence="1">The sequence shown here is derived from an EMBL/GenBank/DDBJ whole genome shotgun (WGS) entry which is preliminary data.</text>
</comment>